<feature type="transmembrane region" description="Helical" evidence="25">
    <location>
        <begin position="601"/>
        <end position="622"/>
    </location>
</feature>
<evidence type="ECO:0000256" key="5">
    <source>
        <dbReference type="ARBA" id="ARBA00012943"/>
    </source>
</evidence>
<feature type="transmembrane region" description="Helical" evidence="25">
    <location>
        <begin position="837"/>
        <end position="855"/>
    </location>
</feature>
<dbReference type="SMART" id="SM01002">
    <property type="entry name" value="AlaDh_PNT_C"/>
    <property type="match status" value="1"/>
</dbReference>
<dbReference type="InterPro" id="IPR007886">
    <property type="entry name" value="AlaDH/PNT_N"/>
</dbReference>
<evidence type="ECO:0000256" key="14">
    <source>
        <dbReference type="ARBA" id="ARBA00022989"/>
    </source>
</evidence>
<evidence type="ECO:0000256" key="7">
    <source>
        <dbReference type="ARBA" id="ARBA00022519"/>
    </source>
</evidence>
<organism evidence="28 29">
    <name type="scientific">Sclerotinia borealis (strain F-4128)</name>
    <dbReference type="NCBI Taxonomy" id="1432307"/>
    <lineage>
        <taxon>Eukaryota</taxon>
        <taxon>Fungi</taxon>
        <taxon>Dikarya</taxon>
        <taxon>Ascomycota</taxon>
        <taxon>Pezizomycotina</taxon>
        <taxon>Leotiomycetes</taxon>
        <taxon>Helotiales</taxon>
        <taxon>Sclerotiniaceae</taxon>
        <taxon>Sclerotinia</taxon>
    </lineage>
</organism>
<dbReference type="GO" id="GO:0005886">
    <property type="term" value="C:plasma membrane"/>
    <property type="evidence" value="ECO:0007669"/>
    <property type="project" value="UniProtKB-SubCell"/>
</dbReference>
<feature type="transmembrane region" description="Helical" evidence="25">
    <location>
        <begin position="653"/>
        <end position="672"/>
    </location>
</feature>
<evidence type="ECO:0000256" key="6">
    <source>
        <dbReference type="ARBA" id="ARBA00022475"/>
    </source>
</evidence>
<feature type="transmembrane region" description="Helical" evidence="25">
    <location>
        <begin position="741"/>
        <end position="762"/>
    </location>
</feature>
<feature type="transmembrane region" description="Helical" evidence="25">
    <location>
        <begin position="709"/>
        <end position="729"/>
    </location>
</feature>
<feature type="transmembrane region" description="Helical" evidence="25">
    <location>
        <begin position="678"/>
        <end position="697"/>
    </location>
</feature>
<dbReference type="NCBIfam" id="TIGR00561">
    <property type="entry name" value="pntA"/>
    <property type="match status" value="1"/>
</dbReference>
<feature type="transmembrane region" description="Helical" evidence="25">
    <location>
        <begin position="534"/>
        <end position="556"/>
    </location>
</feature>
<keyword evidence="17" id="KW-0496">Mitochondrion</keyword>
<dbReference type="GO" id="GO:0008750">
    <property type="term" value="F:proton-translocating NAD(P)+ transhydrogenase activity"/>
    <property type="evidence" value="ECO:0007669"/>
    <property type="project" value="UniProtKB-EC"/>
</dbReference>
<evidence type="ECO:0000256" key="19">
    <source>
        <dbReference type="ARBA" id="ARBA00048202"/>
    </source>
</evidence>
<comment type="caution">
    <text evidence="28">The sequence shown here is derived from an EMBL/GenBank/DDBJ whole genome shotgun (WGS) entry which is preliminary data.</text>
</comment>
<dbReference type="SMART" id="SM01003">
    <property type="entry name" value="AlaDh_PNT_N"/>
    <property type="match status" value="1"/>
</dbReference>
<dbReference type="InterPro" id="IPR034300">
    <property type="entry name" value="PNTB-like"/>
</dbReference>
<evidence type="ECO:0000256" key="12">
    <source>
        <dbReference type="ARBA" id="ARBA00022946"/>
    </source>
</evidence>
<evidence type="ECO:0000256" key="1">
    <source>
        <dbReference type="ARBA" id="ARBA00004292"/>
    </source>
</evidence>
<evidence type="ECO:0000256" key="20">
    <source>
        <dbReference type="ARBA" id="ARBA00054910"/>
    </source>
</evidence>
<evidence type="ECO:0000259" key="27">
    <source>
        <dbReference type="SMART" id="SM01003"/>
    </source>
</evidence>
<keyword evidence="7" id="KW-0997">Cell inner membrane</keyword>
<feature type="domain" description="Alanine dehydrogenase/pyridine nucleotide transhydrogenase N-terminal" evidence="27">
    <location>
        <begin position="87"/>
        <end position="226"/>
    </location>
</feature>
<feature type="transmembrane region" description="Helical" evidence="25">
    <location>
        <begin position="861"/>
        <end position="883"/>
    </location>
</feature>
<dbReference type="InterPro" id="IPR029035">
    <property type="entry name" value="DHS-like_NAD/FAD-binding_dom"/>
</dbReference>
<dbReference type="GO" id="GO:0006740">
    <property type="term" value="P:NADPH regeneration"/>
    <property type="evidence" value="ECO:0007669"/>
    <property type="project" value="TreeGrafter"/>
</dbReference>
<keyword evidence="14 25" id="KW-1133">Transmembrane helix</keyword>
<dbReference type="STRING" id="1432307.W9C7R6"/>
<evidence type="ECO:0000256" key="3">
    <source>
        <dbReference type="ARBA" id="ARBA00005624"/>
    </source>
</evidence>
<dbReference type="EC" id="7.1.1.1" evidence="5"/>
<dbReference type="Gene3D" id="3.40.50.1220">
    <property type="entry name" value="TPP-binding domain"/>
    <property type="match status" value="1"/>
</dbReference>
<keyword evidence="18 25" id="KW-0472">Membrane</keyword>
<dbReference type="GO" id="GO:0005743">
    <property type="term" value="C:mitochondrial inner membrane"/>
    <property type="evidence" value="ECO:0007669"/>
    <property type="project" value="UniProtKB-SubCell"/>
</dbReference>
<comment type="similarity">
    <text evidence="21">In the C-terminal section; belongs to the PNT beta subunit family.</text>
</comment>
<keyword evidence="15" id="KW-0007">Acetylation</keyword>
<dbReference type="HOGENOM" id="CLU_003376_0_0_1"/>
<evidence type="ECO:0000256" key="21">
    <source>
        <dbReference type="ARBA" id="ARBA00061558"/>
    </source>
</evidence>
<dbReference type="AlphaFoldDB" id="W9C7R6"/>
<dbReference type="OrthoDB" id="37244at2759"/>
<dbReference type="GO" id="GO:0050661">
    <property type="term" value="F:NADP binding"/>
    <property type="evidence" value="ECO:0007669"/>
    <property type="project" value="TreeGrafter"/>
</dbReference>
<keyword evidence="9" id="KW-0547">Nucleotide-binding</keyword>
<gene>
    <name evidence="28" type="ORF">SBOR_8691</name>
</gene>
<evidence type="ECO:0000256" key="25">
    <source>
        <dbReference type="SAM" id="Phobius"/>
    </source>
</evidence>
<evidence type="ECO:0000256" key="2">
    <source>
        <dbReference type="ARBA" id="ARBA00004429"/>
    </source>
</evidence>
<evidence type="ECO:0000256" key="11">
    <source>
        <dbReference type="ARBA" id="ARBA00022857"/>
    </source>
</evidence>
<comment type="subunit">
    <text evidence="4">Homodimer.</text>
</comment>
<proteinExistence type="inferred from homology"/>
<evidence type="ECO:0000256" key="8">
    <source>
        <dbReference type="ARBA" id="ARBA00022692"/>
    </source>
</evidence>
<evidence type="ECO:0000259" key="26">
    <source>
        <dbReference type="SMART" id="SM01002"/>
    </source>
</evidence>
<dbReference type="FunFam" id="3.40.50.720:FF:000028">
    <property type="entry name" value="NAD(P) transhydrogenase subunit alpha"/>
    <property type="match status" value="1"/>
</dbReference>
<dbReference type="InterPro" id="IPR024605">
    <property type="entry name" value="NADP_transhyd_a_C"/>
</dbReference>
<keyword evidence="29" id="KW-1185">Reference proteome</keyword>
<feature type="transmembrane region" description="Helical" evidence="25">
    <location>
        <begin position="628"/>
        <end position="646"/>
    </location>
</feature>
<dbReference type="SUPFAM" id="SSF52283">
    <property type="entry name" value="Formate/glycerate dehydrogenase catalytic domain-like"/>
    <property type="match status" value="1"/>
</dbReference>
<evidence type="ECO:0000256" key="22">
    <source>
        <dbReference type="ARBA" id="ARBA00074145"/>
    </source>
</evidence>
<evidence type="ECO:0000256" key="13">
    <source>
        <dbReference type="ARBA" id="ARBA00022967"/>
    </source>
</evidence>
<dbReference type="NCBIfam" id="NF006942">
    <property type="entry name" value="PRK09424.1"/>
    <property type="match status" value="1"/>
</dbReference>
<feature type="transmembrane region" description="Helical" evidence="25">
    <location>
        <begin position="806"/>
        <end position="825"/>
    </location>
</feature>
<dbReference type="Proteomes" id="UP000019487">
    <property type="component" value="Unassembled WGS sequence"/>
</dbReference>
<dbReference type="Pfam" id="PF05222">
    <property type="entry name" value="AlaDh_PNT_N"/>
    <property type="match status" value="1"/>
</dbReference>
<evidence type="ECO:0000256" key="9">
    <source>
        <dbReference type="ARBA" id="ARBA00022741"/>
    </source>
</evidence>
<evidence type="ECO:0000256" key="24">
    <source>
        <dbReference type="SAM" id="MobiDB-lite"/>
    </source>
</evidence>
<evidence type="ECO:0000313" key="29">
    <source>
        <dbReference type="Proteomes" id="UP000019487"/>
    </source>
</evidence>
<dbReference type="SUPFAM" id="SSF52467">
    <property type="entry name" value="DHS-like NAD/FAD-binding domain"/>
    <property type="match status" value="1"/>
</dbReference>
<dbReference type="InterPro" id="IPR007698">
    <property type="entry name" value="AlaDH/PNT_NAD(H)-bd"/>
</dbReference>
<feature type="transmembrane region" description="Helical" evidence="25">
    <location>
        <begin position="782"/>
        <end position="800"/>
    </location>
</feature>
<dbReference type="PANTHER" id="PTHR10160:SF19">
    <property type="entry name" value="PROTON-TRANSLOCATING NAD(P)(+) TRANSHYDROGENASE"/>
    <property type="match status" value="1"/>
</dbReference>
<evidence type="ECO:0000256" key="4">
    <source>
        <dbReference type="ARBA" id="ARBA00011738"/>
    </source>
</evidence>
<evidence type="ECO:0000256" key="16">
    <source>
        <dbReference type="ARBA" id="ARBA00023027"/>
    </source>
</evidence>
<keyword evidence="13" id="KW-1278">Translocase</keyword>
<sequence length="1089" mass="114336">MKPILRVCRVNTYSEVKLSPGLTFGGILASHVRSLYPTSHTKYKRYTSTTATPPTPAAPNTASLSTASSNAVVPDLITTPYSNLTIGIARETYPNEKRVAVTPQNAQLLIKKGFSRVLVERGAGAEAQFTDEAYETAGAKIVNRNNVWSESDILLKVRAPTVEGPNNEVDSLKNNATIISFLYPAVNNNVVEKLSNRGVTAFAMDMIPRISRAQVFDALSSMANIAGYKAVLEASNHFGRYMTGQVTAAGSLLVKYLSSEQARRMGAIVRGFDTRSAAREQVQSLGADFIEVDFKEDGSGAGGYGKEMSKEFIEAEKKLFMEQCREVDIVICTALIPGRPAPRLIHEDMVAAMKPGSVIVDLAAEAGGNCDVTVAGQLIEHKGVKVIGYTDLPSRLPTQSSTLYSNNITKFLLSIAPEDKQFGIDLKDEVVRGSIVTHNGEIIPTAPRPAPPVPKAASAINANASAVNIVALTPWQKQSREVGFITGGMGLALILGKATGPLFMSNVFTFALAGLIGYRVVWGVSPALHSPLMSVTNAISGMVGVGGFFIMGGGLVPHTIPQALGALSVMLAFVNVSGGFVITKRMLDMFKRPTDPTEYPLLYAIPAVIFSGGYIAAASTGMAGLVQAGYLASSLLCIASLSGLASQTTARQGNILGILGVGVGILASLAAAGFPLEVLAQFAAVAGCGAIIGLRIGRRTTATDLPQTVAALHSVVGLAAVLTSSGSVMADIGDISTLHLVAGYLGVLIGGVTFTGSVVAFLKLAGRMSSRPIKLPGPKHALNSSLLGLNIATMGTFLTLAPGAPVIAACCLAGNAILSFIKGYTTTAAIGGADMPVVITVLNAYSGFALVAEGFMLDNPLLTTIGSLIGVSGSILSYIMCVAMNRSIGNVLFGGITPATETEHKIEGQITKTNIDEVVESLENAENVIIVVGYGMAVAKAQYAISDITRMLKSKGINVRFAIHPVAGRMPGQCNVLLAEASVPYDIVLEMDEINDDFGETDVTLVIGANDTVNPIALEPGSSIAGMPVLHAWKSKQVIVMKRGMASGYADVVNPMFYLPNTRMLFGDAKDSCDAIKGALEARNRMYDV</sequence>
<feature type="transmembrane region" description="Helical" evidence="25">
    <location>
        <begin position="502"/>
        <end position="522"/>
    </location>
</feature>
<dbReference type="InterPro" id="IPR026255">
    <property type="entry name" value="NADP_transhyd_a"/>
</dbReference>
<protein>
    <recommendedName>
        <fullName evidence="22">NAD(P) transhydrogenase, mitochondrial</fullName>
        <ecNumber evidence="5">7.1.1.1</ecNumber>
    </recommendedName>
    <alternativeName>
        <fullName evidence="23">Nicotinamide nucleotide transhydrogenase</fullName>
    </alternativeName>
</protein>
<dbReference type="PANTHER" id="PTHR10160">
    <property type="entry name" value="NAD(P) TRANSHYDROGENASE"/>
    <property type="match status" value="1"/>
</dbReference>
<dbReference type="SUPFAM" id="SSF51735">
    <property type="entry name" value="NAD(P)-binding Rossmann-fold domains"/>
    <property type="match status" value="1"/>
</dbReference>
<keyword evidence="11" id="KW-0521">NADP</keyword>
<evidence type="ECO:0000256" key="23">
    <source>
        <dbReference type="ARBA" id="ARBA00079255"/>
    </source>
</evidence>
<evidence type="ECO:0000313" key="28">
    <source>
        <dbReference type="EMBL" id="ESZ90919.1"/>
    </source>
</evidence>
<evidence type="ECO:0000256" key="18">
    <source>
        <dbReference type="ARBA" id="ARBA00023136"/>
    </source>
</evidence>
<dbReference type="InterPro" id="IPR036291">
    <property type="entry name" value="NAD(P)-bd_dom_sf"/>
</dbReference>
<feature type="region of interest" description="Disordered" evidence="24">
    <location>
        <begin position="46"/>
        <end position="65"/>
    </location>
</feature>
<comment type="subcellular location">
    <subcellularLocation>
        <location evidence="2">Cell inner membrane</location>
        <topology evidence="2">Multi-pass membrane protein</topology>
    </subcellularLocation>
    <subcellularLocation>
        <location evidence="1">Mitochondrion inner membrane</location>
        <topology evidence="1">Multi-pass membrane protein</topology>
        <orientation evidence="1">Matrix side</orientation>
    </subcellularLocation>
</comment>
<comment type="function">
    <text evidence="20">The transhydrogenation between NADH and NADP is coupled to respiration and ATP hydrolysis and functions as a proton pump across the membrane. May play a role in reactive oxygen species (ROS) detoxification in the adrenal gland.</text>
</comment>
<keyword evidence="16" id="KW-0520">NAD</keyword>
<reference evidence="28 29" key="1">
    <citation type="journal article" date="2014" name="Genome Announc.">
        <title>Draft genome sequence of Sclerotinia borealis, a psychrophilic plant pathogenic fungus.</title>
        <authorList>
            <person name="Mardanov A.V."/>
            <person name="Beletsky A.V."/>
            <person name="Kadnikov V.V."/>
            <person name="Ignatov A.N."/>
            <person name="Ravin N.V."/>
        </authorList>
    </citation>
    <scope>NUCLEOTIDE SEQUENCE [LARGE SCALE GENOMIC DNA]</scope>
    <source>
        <strain evidence="29">F-4157</strain>
    </source>
</reference>
<accession>W9C7R6</accession>
<keyword evidence="6" id="KW-1003">Cell membrane</keyword>
<feature type="transmembrane region" description="Helical" evidence="25">
    <location>
        <begin position="562"/>
        <end position="581"/>
    </location>
</feature>
<feature type="compositionally biased region" description="Low complexity" evidence="24">
    <location>
        <begin position="47"/>
        <end position="65"/>
    </location>
</feature>
<dbReference type="Pfam" id="PF02233">
    <property type="entry name" value="PNTB"/>
    <property type="match status" value="1"/>
</dbReference>
<evidence type="ECO:0000256" key="10">
    <source>
        <dbReference type="ARBA" id="ARBA00022792"/>
    </source>
</evidence>
<evidence type="ECO:0000256" key="15">
    <source>
        <dbReference type="ARBA" id="ARBA00022990"/>
    </source>
</evidence>
<dbReference type="Pfam" id="PF12769">
    <property type="entry name" value="PNTB_4TM"/>
    <property type="match status" value="1"/>
</dbReference>
<feature type="domain" description="Alanine dehydrogenase/pyridine nucleotide transhydrogenase NAD(H)-binding" evidence="26">
    <location>
        <begin position="235"/>
        <end position="388"/>
    </location>
</feature>
<comment type="similarity">
    <text evidence="3">In the N-terminal section; belongs to the AlaDH/PNT family.</text>
</comment>
<dbReference type="EMBL" id="AYSA01000562">
    <property type="protein sequence ID" value="ESZ90919.1"/>
    <property type="molecule type" value="Genomic_DNA"/>
</dbReference>
<dbReference type="Gene3D" id="3.40.50.720">
    <property type="entry name" value="NAD(P)-binding Rossmann-like Domain"/>
    <property type="match status" value="2"/>
</dbReference>
<keyword evidence="8 25" id="KW-0812">Transmembrane</keyword>
<evidence type="ECO:0000256" key="17">
    <source>
        <dbReference type="ARBA" id="ARBA00023128"/>
    </source>
</evidence>
<keyword evidence="12" id="KW-0809">Transit peptide</keyword>
<keyword evidence="10" id="KW-0999">Mitochondrion inner membrane</keyword>
<comment type="catalytic activity">
    <reaction evidence="19">
        <text>NAD(+) + NADPH + H(+)(in) = NADH + NADP(+) + H(+)(out)</text>
        <dbReference type="Rhea" id="RHEA:47992"/>
        <dbReference type="ChEBI" id="CHEBI:15378"/>
        <dbReference type="ChEBI" id="CHEBI:57540"/>
        <dbReference type="ChEBI" id="CHEBI:57783"/>
        <dbReference type="ChEBI" id="CHEBI:57945"/>
        <dbReference type="ChEBI" id="CHEBI:58349"/>
        <dbReference type="EC" id="7.1.1.1"/>
    </reaction>
</comment>
<dbReference type="FunFam" id="3.40.50.1220:FF:000002">
    <property type="entry name" value="NAD(P) transhydrogenase subunit beta"/>
    <property type="match status" value="1"/>
</dbReference>
<name>W9C7R6_SCLBF</name>
<dbReference type="Pfam" id="PF01262">
    <property type="entry name" value="AlaDh_PNT_C"/>
    <property type="match status" value="1"/>
</dbReference>
<dbReference type="CDD" id="cd05304">
    <property type="entry name" value="Rubrum_tdh"/>
    <property type="match status" value="1"/>
</dbReference>